<dbReference type="AlphaFoldDB" id="W2K9F8"/>
<evidence type="ECO:0000313" key="1">
    <source>
        <dbReference type="EMBL" id="ETL81742.1"/>
    </source>
</evidence>
<feature type="non-terminal residue" evidence="1">
    <location>
        <position position="1"/>
    </location>
</feature>
<name>W2K9F8_PHYNI</name>
<dbReference type="Proteomes" id="UP000054423">
    <property type="component" value="Unassembled WGS sequence"/>
</dbReference>
<reference evidence="1" key="1">
    <citation type="submission" date="2013-11" db="EMBL/GenBank/DDBJ databases">
        <title>The Genome Sequence of Phytophthora parasitica CHvinca01.</title>
        <authorList>
            <consortium name="The Broad Institute Genomics Platform"/>
            <person name="Russ C."/>
            <person name="Tyler B."/>
            <person name="Panabieres F."/>
            <person name="Shan W."/>
            <person name="Tripathy S."/>
            <person name="Grunwald N."/>
            <person name="Machado M."/>
            <person name="Johnson C.S."/>
            <person name="Arredondo F."/>
            <person name="Hong C."/>
            <person name="Coffey M."/>
            <person name="Young S.K."/>
            <person name="Zeng Q."/>
            <person name="Gargeya S."/>
            <person name="Fitzgerald M."/>
            <person name="Abouelleil A."/>
            <person name="Alvarado L."/>
            <person name="Chapman S.B."/>
            <person name="Gainer-Dewar J."/>
            <person name="Goldberg J."/>
            <person name="Griggs A."/>
            <person name="Gujja S."/>
            <person name="Hansen M."/>
            <person name="Howarth C."/>
            <person name="Imamovic A."/>
            <person name="Ireland A."/>
            <person name="Larimer J."/>
            <person name="McCowan C."/>
            <person name="Murphy C."/>
            <person name="Pearson M."/>
            <person name="Poon T.W."/>
            <person name="Priest M."/>
            <person name="Roberts A."/>
            <person name="Saif S."/>
            <person name="Shea T."/>
            <person name="Sykes S."/>
            <person name="Wortman J."/>
            <person name="Nusbaum C."/>
            <person name="Birren B."/>
        </authorList>
    </citation>
    <scope>NUCLEOTIDE SEQUENCE [LARGE SCALE GENOMIC DNA]</scope>
    <source>
        <strain evidence="1">CHvinca01</strain>
    </source>
</reference>
<organism evidence="1">
    <name type="scientific">Phytophthora nicotianae</name>
    <name type="common">Potato buckeye rot agent</name>
    <name type="synonym">Phytophthora parasitica</name>
    <dbReference type="NCBI Taxonomy" id="4792"/>
    <lineage>
        <taxon>Eukaryota</taxon>
        <taxon>Sar</taxon>
        <taxon>Stramenopiles</taxon>
        <taxon>Oomycota</taxon>
        <taxon>Peronosporomycetes</taxon>
        <taxon>Peronosporales</taxon>
        <taxon>Peronosporaceae</taxon>
        <taxon>Phytophthora</taxon>
    </lineage>
</organism>
<protein>
    <submittedName>
        <fullName evidence="1">Uncharacterized protein</fullName>
    </submittedName>
</protein>
<dbReference type="EMBL" id="KI682466">
    <property type="protein sequence ID" value="ETL81742.1"/>
    <property type="molecule type" value="Genomic_DNA"/>
</dbReference>
<sequence>ASLLLDDLGLGFRAAIQGIFLRQVGLNQSISSKSTSTYSPPSLPLIPWISLTMSEPLFCASKTNRS</sequence>
<gene>
    <name evidence="1" type="ORF">L917_17994</name>
</gene>
<accession>W2K9F8</accession>
<proteinExistence type="predicted"/>